<name>A0ABD0M897_9CAEN</name>
<evidence type="ECO:0000256" key="1">
    <source>
        <dbReference type="ARBA" id="ARBA00004496"/>
    </source>
</evidence>
<dbReference type="PANTHER" id="PTHR28630:SF31">
    <property type="entry name" value="PEROXIREDOXIN-LIKE 2A"/>
    <property type="match status" value="1"/>
</dbReference>
<evidence type="ECO:0000256" key="4">
    <source>
        <dbReference type="ARBA" id="ARBA00023787"/>
    </source>
</evidence>
<keyword evidence="2" id="KW-0963">Cytoplasm</keyword>
<organism evidence="9 10">
    <name type="scientific">Batillaria attramentaria</name>
    <dbReference type="NCBI Taxonomy" id="370345"/>
    <lineage>
        <taxon>Eukaryota</taxon>
        <taxon>Metazoa</taxon>
        <taxon>Spiralia</taxon>
        <taxon>Lophotrochozoa</taxon>
        <taxon>Mollusca</taxon>
        <taxon>Gastropoda</taxon>
        <taxon>Caenogastropoda</taxon>
        <taxon>Sorbeoconcha</taxon>
        <taxon>Cerithioidea</taxon>
        <taxon>Batillariidae</taxon>
        <taxon>Batillaria</taxon>
    </lineage>
</organism>
<feature type="chain" id="PRO_5044747695" description="Peroxiredoxin-like 2A" evidence="8">
    <location>
        <begin position="19"/>
        <end position="217"/>
    </location>
</feature>
<dbReference type="InterPro" id="IPR032801">
    <property type="entry name" value="PXL2A/B/C"/>
</dbReference>
<dbReference type="GO" id="GO:0005737">
    <property type="term" value="C:cytoplasm"/>
    <property type="evidence" value="ECO:0007669"/>
    <property type="project" value="UniProtKB-SubCell"/>
</dbReference>
<comment type="subcellular location">
    <subcellularLocation>
        <location evidence="1">Cytoplasm</location>
    </subcellularLocation>
</comment>
<dbReference type="Proteomes" id="UP001519460">
    <property type="component" value="Unassembled WGS sequence"/>
</dbReference>
<evidence type="ECO:0000313" key="10">
    <source>
        <dbReference type="Proteomes" id="UP001519460"/>
    </source>
</evidence>
<keyword evidence="3" id="KW-0676">Redox-active center</keyword>
<comment type="similarity">
    <text evidence="4">Belongs to the peroxiredoxin-like PRXL2 family. PRXL2A subfamily.</text>
</comment>
<proteinExistence type="inferred from homology"/>
<reference evidence="9 10" key="1">
    <citation type="journal article" date="2023" name="Sci. Data">
        <title>Genome assembly of the Korean intertidal mud-creeper Batillaria attramentaria.</title>
        <authorList>
            <person name="Patra A.K."/>
            <person name="Ho P.T."/>
            <person name="Jun S."/>
            <person name="Lee S.J."/>
            <person name="Kim Y."/>
            <person name="Won Y.J."/>
        </authorList>
    </citation>
    <scope>NUCLEOTIDE SEQUENCE [LARGE SCALE GENOMIC DNA]</scope>
    <source>
        <strain evidence="9">Wonlab-2016</strain>
    </source>
</reference>
<dbReference type="CDD" id="cd02970">
    <property type="entry name" value="PRX_like2"/>
    <property type="match status" value="1"/>
</dbReference>
<dbReference type="PANTHER" id="PTHR28630">
    <property type="match status" value="1"/>
</dbReference>
<dbReference type="Pfam" id="PF13911">
    <property type="entry name" value="AhpC-TSA_2"/>
    <property type="match status" value="1"/>
</dbReference>
<accession>A0ABD0M897</accession>
<dbReference type="AlphaFoldDB" id="A0ABD0M897"/>
<protein>
    <recommendedName>
        <fullName evidence="5">Peroxiredoxin-like 2A</fullName>
    </recommendedName>
    <alternativeName>
        <fullName evidence="7">Peroxiredoxin-like 2 activated in M-CSF stimulated monocytes</fullName>
    </alternativeName>
    <alternativeName>
        <fullName evidence="6">Redox-regulatory protein FAM213A</fullName>
    </alternativeName>
</protein>
<keyword evidence="10" id="KW-1185">Reference proteome</keyword>
<evidence type="ECO:0000256" key="6">
    <source>
        <dbReference type="ARBA" id="ARBA00032058"/>
    </source>
</evidence>
<evidence type="ECO:0000256" key="5">
    <source>
        <dbReference type="ARBA" id="ARBA00023849"/>
    </source>
</evidence>
<evidence type="ECO:0000313" key="9">
    <source>
        <dbReference type="EMBL" id="KAK7507733.1"/>
    </source>
</evidence>
<evidence type="ECO:0000256" key="2">
    <source>
        <dbReference type="ARBA" id="ARBA00022490"/>
    </source>
</evidence>
<sequence length="217" mass="23959">MGGPTLLKVLGGVAVGVAVLCNLPSNPFIPRPKPATLSYLAETELQTIGSTPRKFKASELWENTGAVIMVVRRPGCALCREEAVELARLRPELQLRNIPLYGVVHETLGVPEFAPYLKGDGIFLDSERRFYGPQERWMFISGFLRASVWSNIVRNWKKEIDGNLDGEGRLLGGVFVMGPGKQGILYEYREKEFGDQANITDIVNAIRKIAPAASNKS</sequence>
<evidence type="ECO:0000256" key="7">
    <source>
        <dbReference type="ARBA" id="ARBA00032129"/>
    </source>
</evidence>
<evidence type="ECO:0000256" key="3">
    <source>
        <dbReference type="ARBA" id="ARBA00023284"/>
    </source>
</evidence>
<feature type="signal peptide" evidence="8">
    <location>
        <begin position="1"/>
        <end position="18"/>
    </location>
</feature>
<evidence type="ECO:0000256" key="8">
    <source>
        <dbReference type="SAM" id="SignalP"/>
    </source>
</evidence>
<keyword evidence="8" id="KW-0732">Signal</keyword>
<comment type="caution">
    <text evidence="9">The sequence shown here is derived from an EMBL/GenBank/DDBJ whole genome shotgun (WGS) entry which is preliminary data.</text>
</comment>
<dbReference type="EMBL" id="JACVVK020000003">
    <property type="protein sequence ID" value="KAK7507733.1"/>
    <property type="molecule type" value="Genomic_DNA"/>
</dbReference>
<gene>
    <name evidence="9" type="ORF">BaRGS_00000698</name>
</gene>